<keyword evidence="2" id="KW-1185">Reference proteome</keyword>
<dbReference type="Proteomes" id="UP000295215">
    <property type="component" value="Unassembled WGS sequence"/>
</dbReference>
<gene>
    <name evidence="1" type="ORF">C8P70_11738</name>
</gene>
<dbReference type="AlphaFoldDB" id="A0A4R7F1U6"/>
<evidence type="ECO:0000313" key="2">
    <source>
        <dbReference type="Proteomes" id="UP000295215"/>
    </source>
</evidence>
<dbReference type="PANTHER" id="PTHR32305">
    <property type="match status" value="1"/>
</dbReference>
<dbReference type="RefSeq" id="WP_133712879.1">
    <property type="nucleotide sequence ID" value="NZ_SOAG01000017.1"/>
</dbReference>
<comment type="caution">
    <text evidence="1">The sequence shown here is derived from an EMBL/GenBank/DDBJ whole genome shotgun (WGS) entry which is preliminary data.</text>
</comment>
<dbReference type="InterPro" id="IPR022385">
    <property type="entry name" value="Rhs_assc_core"/>
</dbReference>
<dbReference type="OrthoDB" id="1367325at2"/>
<evidence type="ECO:0000313" key="1">
    <source>
        <dbReference type="EMBL" id="TDS56948.1"/>
    </source>
</evidence>
<dbReference type="InterPro" id="IPR050708">
    <property type="entry name" value="T6SS_VgrG/RHS"/>
</dbReference>
<dbReference type="EMBL" id="SOAG01000017">
    <property type="protein sequence ID" value="TDS56948.1"/>
    <property type="molecule type" value="Genomic_DNA"/>
</dbReference>
<protein>
    <submittedName>
        <fullName evidence="1">RHS repeat-associated protein</fullName>
    </submittedName>
</protein>
<dbReference type="NCBIfam" id="TIGR03696">
    <property type="entry name" value="Rhs_assc_core"/>
    <property type="match status" value="1"/>
</dbReference>
<dbReference type="PANTHER" id="PTHR32305:SF15">
    <property type="entry name" value="PROTEIN RHSA-RELATED"/>
    <property type="match status" value="1"/>
</dbReference>
<sequence length="297" mass="33828">MVGGLKAQQSTNNIFENVYKFNGKELDESTGYYYYGARYYDPAISIFLSVDPLAEQFPAWNPYNYTMQNPINLTDPTGMAPEGTEYIRPYYHIYKMRGGDITTNQLPDKFQKSINDVMATKVGNSFFSNFMRKGESFGGKTADSNGKYSNIELQVWGIEDKETNGNYWATAGAEGFFRTKVDDNGDLVFSIIMDPKYGEESVGESLLNEITAHGQHVEAIINYYNENGADKTKQYLKNTKTGNSDHKALRDNDMGNKGYEQYSKGKTEMIKNNKNYNETFKNAQKKYNTNSTNYRDL</sequence>
<reference evidence="1 2" key="1">
    <citation type="submission" date="2019-03" db="EMBL/GenBank/DDBJ databases">
        <title>Genomic Encyclopedia of Archaeal and Bacterial Type Strains, Phase II (KMG-II): from individual species to whole genera.</title>
        <authorList>
            <person name="Goeker M."/>
        </authorList>
    </citation>
    <scope>NUCLEOTIDE SEQUENCE [LARGE SCALE GENOMIC DNA]</scope>
    <source>
        <strain evidence="1 2">DSM 28213</strain>
    </source>
</reference>
<proteinExistence type="predicted"/>
<dbReference type="Gene3D" id="2.180.10.10">
    <property type="entry name" value="RHS repeat-associated core"/>
    <property type="match status" value="1"/>
</dbReference>
<organism evidence="1 2">
    <name type="scientific">Myroides indicus</name>
    <dbReference type="NCBI Taxonomy" id="1323422"/>
    <lineage>
        <taxon>Bacteria</taxon>
        <taxon>Pseudomonadati</taxon>
        <taxon>Bacteroidota</taxon>
        <taxon>Flavobacteriia</taxon>
        <taxon>Flavobacteriales</taxon>
        <taxon>Flavobacteriaceae</taxon>
        <taxon>Myroides</taxon>
    </lineage>
</organism>
<name>A0A4R7F1U6_9FLAO</name>
<accession>A0A4R7F1U6</accession>